<sequence length="374" mass="44108">MDYEIYQNNHAKYIHITQHSIKAKQIIRDIIQDYSISTYRDHLLDLIHLILKHQRTCSVSECQAEHGLSDLILSESNKDRPMSCSLVICFIDLLKSSSPPPNATLNQLFAVTRELWWHEKVYMCRKSMELSYRMIPYIENDEPIITNVIRYIEDVSHCFKQQDLDRFQSIEYTEFFYTPTINTMTFDRETIKRLIQIIMALFLKHTTHFPPGLEALANTISMIYHTYQASIHPIELLFNMCCANDDDTTQLLDTVLTVYQQDMYCMTLLQHIQVNPHSLFLFFLQQCGSTHDILIDSLLNDSDFLAYFYRYVVYAHQDIHQFYAALVVLDMVNPFRWILRDTVRVLQGDGFPYNTKPLIRRLCMLQEQLLSLLS</sequence>
<dbReference type="Pfam" id="PF14694">
    <property type="entry name" value="LINES_N"/>
    <property type="match status" value="1"/>
</dbReference>
<dbReference type="EMBL" id="PJQM01001270">
    <property type="protein sequence ID" value="RCI02758.1"/>
    <property type="molecule type" value="Genomic_DNA"/>
</dbReference>
<evidence type="ECO:0000313" key="2">
    <source>
        <dbReference type="EMBL" id="RCI02758.1"/>
    </source>
</evidence>
<dbReference type="Proteomes" id="UP000253551">
    <property type="component" value="Unassembled WGS sequence"/>
</dbReference>
<name>A0A367KKR8_RHIST</name>
<dbReference type="OrthoDB" id="8251209at2759"/>
<feature type="domain" description="Protein Lines N-terminal" evidence="1">
    <location>
        <begin position="227"/>
        <end position="323"/>
    </location>
</feature>
<gene>
    <name evidence="2" type="ORF">CU098_009296</name>
</gene>
<evidence type="ECO:0000313" key="3">
    <source>
        <dbReference type="Proteomes" id="UP000253551"/>
    </source>
</evidence>
<keyword evidence="3" id="KW-1185">Reference proteome</keyword>
<protein>
    <recommendedName>
        <fullName evidence="1">Protein Lines N-terminal domain-containing protein</fullName>
    </recommendedName>
</protein>
<evidence type="ECO:0000259" key="1">
    <source>
        <dbReference type="Pfam" id="PF14694"/>
    </source>
</evidence>
<accession>A0A367KKR8</accession>
<organism evidence="2 3">
    <name type="scientific">Rhizopus stolonifer</name>
    <name type="common">Rhizopus nigricans</name>
    <dbReference type="NCBI Taxonomy" id="4846"/>
    <lineage>
        <taxon>Eukaryota</taxon>
        <taxon>Fungi</taxon>
        <taxon>Fungi incertae sedis</taxon>
        <taxon>Mucoromycota</taxon>
        <taxon>Mucoromycotina</taxon>
        <taxon>Mucoromycetes</taxon>
        <taxon>Mucorales</taxon>
        <taxon>Mucorineae</taxon>
        <taxon>Rhizopodaceae</taxon>
        <taxon>Rhizopus</taxon>
    </lineage>
</organism>
<reference evidence="2 3" key="1">
    <citation type="journal article" date="2018" name="G3 (Bethesda)">
        <title>Phylogenetic and Phylogenomic Definition of Rhizopus Species.</title>
        <authorList>
            <person name="Gryganskyi A.P."/>
            <person name="Golan J."/>
            <person name="Dolatabadi S."/>
            <person name="Mondo S."/>
            <person name="Robb S."/>
            <person name="Idnurm A."/>
            <person name="Muszewska A."/>
            <person name="Steczkiewicz K."/>
            <person name="Masonjones S."/>
            <person name="Liao H.L."/>
            <person name="Gajdeczka M.T."/>
            <person name="Anike F."/>
            <person name="Vuek A."/>
            <person name="Anishchenko I.M."/>
            <person name="Voigt K."/>
            <person name="de Hoog G.S."/>
            <person name="Smith M.E."/>
            <person name="Heitman J."/>
            <person name="Vilgalys R."/>
            <person name="Stajich J.E."/>
        </authorList>
    </citation>
    <scope>NUCLEOTIDE SEQUENCE [LARGE SCALE GENOMIC DNA]</scope>
    <source>
        <strain evidence="2 3">LSU 92-RS-03</strain>
    </source>
</reference>
<dbReference type="STRING" id="4846.A0A367KKR8"/>
<dbReference type="AlphaFoldDB" id="A0A367KKR8"/>
<dbReference type="InterPro" id="IPR032794">
    <property type="entry name" value="LINES_N"/>
</dbReference>
<comment type="caution">
    <text evidence="2">The sequence shown here is derived from an EMBL/GenBank/DDBJ whole genome shotgun (WGS) entry which is preliminary data.</text>
</comment>
<proteinExistence type="predicted"/>